<dbReference type="Pfam" id="PF00534">
    <property type="entry name" value="Glycos_transf_1"/>
    <property type="match status" value="1"/>
</dbReference>
<evidence type="ECO:0000313" key="4">
    <source>
        <dbReference type="EMBL" id="MBL5936566.1"/>
    </source>
</evidence>
<comment type="caution">
    <text evidence="4">The sequence shown here is derived from an EMBL/GenBank/DDBJ whole genome shotgun (WGS) entry which is preliminary data.</text>
</comment>
<dbReference type="AlphaFoldDB" id="A0AAP2AH69"/>
<evidence type="ECO:0000259" key="2">
    <source>
        <dbReference type="Pfam" id="PF00534"/>
    </source>
</evidence>
<dbReference type="GO" id="GO:0009103">
    <property type="term" value="P:lipopolysaccharide biosynthetic process"/>
    <property type="evidence" value="ECO:0007669"/>
    <property type="project" value="TreeGrafter"/>
</dbReference>
<dbReference type="PANTHER" id="PTHR46401">
    <property type="entry name" value="GLYCOSYLTRANSFERASE WBBK-RELATED"/>
    <property type="match status" value="1"/>
</dbReference>
<sequence length="344" mass="38622">MGVIFDSIIYDLQSHGGVSVYFSEILKRIINDDGIDDNLYLSSGSKSSILLEQLGANNIIKLSERILERYRDVDFPSNESSSHVFHSSYYRLPSERKMPIITTVHDFTYEKFVKGLPLWVHSWQKRRAVECSDLIICVSENTAQDLMQFCKVPENKIRVVHNGVSENYSVINDVKRKDIVLFVGARGGYKNFHLAVAALKQVPDVQLRIVGGGNLSAKELFLLEKNIPGRFHWLGRLSDQELNIEYNSSLCLLYPSSYEGFGIPILEAMRAGCPVIAVNASSIPEVAGNACILLDEPKSELIVDAISIVRKGADKLRQAGFTQASKFSWDACYHSTKDVYHELI</sequence>
<organism evidence="4 5">
    <name type="scientific">Lelliottia amnigena</name>
    <name type="common">Enterobacter amnigenus</name>
    <dbReference type="NCBI Taxonomy" id="61646"/>
    <lineage>
        <taxon>Bacteria</taxon>
        <taxon>Pseudomonadati</taxon>
        <taxon>Pseudomonadota</taxon>
        <taxon>Gammaproteobacteria</taxon>
        <taxon>Enterobacterales</taxon>
        <taxon>Enterobacteriaceae</taxon>
        <taxon>Lelliottia</taxon>
    </lineage>
</organism>
<evidence type="ECO:0000259" key="3">
    <source>
        <dbReference type="Pfam" id="PF13439"/>
    </source>
</evidence>
<keyword evidence="1" id="KW-0808">Transferase</keyword>
<protein>
    <submittedName>
        <fullName evidence="4">Glycosyltransferase family 4 protein</fullName>
    </submittedName>
</protein>
<feature type="domain" description="Glycosyltransferase subfamily 4-like N-terminal" evidence="3">
    <location>
        <begin position="84"/>
        <end position="165"/>
    </location>
</feature>
<dbReference type="CDD" id="cd03809">
    <property type="entry name" value="GT4_MtfB-like"/>
    <property type="match status" value="1"/>
</dbReference>
<dbReference type="PANTHER" id="PTHR46401:SF2">
    <property type="entry name" value="GLYCOSYLTRANSFERASE WBBK-RELATED"/>
    <property type="match status" value="1"/>
</dbReference>
<accession>A0AAP2AH69</accession>
<dbReference type="Proteomes" id="UP000653275">
    <property type="component" value="Unassembled WGS sequence"/>
</dbReference>
<name>A0AAP2AH69_LELAM</name>
<dbReference type="RefSeq" id="WP_174343632.1">
    <property type="nucleotide sequence ID" value="NZ_JAENMR010000012.1"/>
</dbReference>
<dbReference type="Gene3D" id="3.40.50.2000">
    <property type="entry name" value="Glycogen Phosphorylase B"/>
    <property type="match status" value="2"/>
</dbReference>
<dbReference type="GO" id="GO:0016757">
    <property type="term" value="F:glycosyltransferase activity"/>
    <property type="evidence" value="ECO:0007669"/>
    <property type="project" value="InterPro"/>
</dbReference>
<evidence type="ECO:0000313" key="5">
    <source>
        <dbReference type="Proteomes" id="UP000653275"/>
    </source>
</evidence>
<reference evidence="4" key="1">
    <citation type="submission" date="2020-12" db="EMBL/GenBank/DDBJ databases">
        <title>Draft genome sequence of Enterobacter spp., Lelliottia spp. and Serratia spp. isolated from drinking water reservoirs and lakes.</title>
        <authorList>
            <person name="Reitter C."/>
            <person name="Neuhaus K."/>
            <person name="Huegler M."/>
        </authorList>
    </citation>
    <scope>NUCLEOTIDE SEQUENCE</scope>
    <source>
        <strain evidence="4">TZW15</strain>
    </source>
</reference>
<feature type="domain" description="Glycosyl transferase family 1" evidence="2">
    <location>
        <begin position="174"/>
        <end position="313"/>
    </location>
</feature>
<evidence type="ECO:0000256" key="1">
    <source>
        <dbReference type="ARBA" id="ARBA00022679"/>
    </source>
</evidence>
<dbReference type="SUPFAM" id="SSF53756">
    <property type="entry name" value="UDP-Glycosyltransferase/glycogen phosphorylase"/>
    <property type="match status" value="1"/>
</dbReference>
<proteinExistence type="predicted"/>
<dbReference type="InterPro" id="IPR028098">
    <property type="entry name" value="Glyco_trans_4-like_N"/>
</dbReference>
<dbReference type="Pfam" id="PF13439">
    <property type="entry name" value="Glyco_transf_4"/>
    <property type="match status" value="1"/>
</dbReference>
<dbReference type="EMBL" id="JAENMS010000012">
    <property type="protein sequence ID" value="MBL5936566.1"/>
    <property type="molecule type" value="Genomic_DNA"/>
</dbReference>
<dbReference type="InterPro" id="IPR001296">
    <property type="entry name" value="Glyco_trans_1"/>
</dbReference>
<gene>
    <name evidence="4" type="ORF">I7V27_19190</name>
</gene>